<reference evidence="2" key="2">
    <citation type="journal article" date="2021" name="Sci. Rep.">
        <title>The distribution of antibiotic resistance genes in chicken gut microbiota commensals.</title>
        <authorList>
            <person name="Juricova H."/>
            <person name="Matiasovicova J."/>
            <person name="Kubasova T."/>
            <person name="Cejkova D."/>
            <person name="Rychlik I."/>
        </authorList>
    </citation>
    <scope>NUCLEOTIDE SEQUENCE</scope>
    <source>
        <strain evidence="2">An559</strain>
    </source>
</reference>
<feature type="transmembrane region" description="Helical" evidence="1">
    <location>
        <begin position="88"/>
        <end position="108"/>
    </location>
</feature>
<dbReference type="PANTHER" id="PTHR37314:SF4">
    <property type="entry name" value="UPF0700 TRANSMEMBRANE PROTEIN YOAK"/>
    <property type="match status" value="1"/>
</dbReference>
<evidence type="ECO:0000313" key="2">
    <source>
        <dbReference type="EMBL" id="MBM6920395.1"/>
    </source>
</evidence>
<feature type="transmembrane region" description="Helical" evidence="1">
    <location>
        <begin position="43"/>
        <end position="63"/>
    </location>
</feature>
<dbReference type="AlphaFoldDB" id="A0A939BDM9"/>
<feature type="transmembrane region" description="Helical" evidence="1">
    <location>
        <begin position="203"/>
        <end position="222"/>
    </location>
</feature>
<reference evidence="2" key="1">
    <citation type="submission" date="2020-08" db="EMBL/GenBank/DDBJ databases">
        <authorList>
            <person name="Cejkova D."/>
            <person name="Kubasova T."/>
            <person name="Jahodarova E."/>
            <person name="Rychlik I."/>
        </authorList>
    </citation>
    <scope>NUCLEOTIDE SEQUENCE</scope>
    <source>
        <strain evidence="2">An559</strain>
    </source>
</reference>
<keyword evidence="1" id="KW-1133">Transmembrane helix</keyword>
<protein>
    <submittedName>
        <fullName evidence="2">DUF1275 domain-containing protein</fullName>
    </submittedName>
</protein>
<organism evidence="2 3">
    <name type="scientific">Merdimmobilis hominis</name>
    <dbReference type="NCBI Taxonomy" id="2897707"/>
    <lineage>
        <taxon>Bacteria</taxon>
        <taxon>Bacillati</taxon>
        <taxon>Bacillota</taxon>
        <taxon>Clostridia</taxon>
        <taxon>Eubacteriales</taxon>
        <taxon>Oscillospiraceae</taxon>
        <taxon>Merdimmobilis</taxon>
    </lineage>
</organism>
<proteinExistence type="predicted"/>
<comment type="caution">
    <text evidence="2">The sequence shown here is derived from an EMBL/GenBank/DDBJ whole genome shotgun (WGS) entry which is preliminary data.</text>
</comment>
<feature type="transmembrane region" description="Helical" evidence="1">
    <location>
        <begin position="120"/>
        <end position="141"/>
    </location>
</feature>
<dbReference type="Pfam" id="PF06912">
    <property type="entry name" value="DUF1275"/>
    <property type="match status" value="1"/>
</dbReference>
<accession>A0A939BDM9</accession>
<dbReference type="EMBL" id="JACJKY010000005">
    <property type="protein sequence ID" value="MBM6920395.1"/>
    <property type="molecule type" value="Genomic_DNA"/>
</dbReference>
<keyword evidence="1" id="KW-0472">Membrane</keyword>
<name>A0A939BDM9_9FIRM</name>
<keyword evidence="1" id="KW-0812">Transmembrane</keyword>
<gene>
    <name evidence="2" type="ORF">H6A12_04395</name>
</gene>
<keyword evidence="3" id="KW-1185">Reference proteome</keyword>
<feature type="transmembrane region" description="Helical" evidence="1">
    <location>
        <begin position="147"/>
        <end position="164"/>
    </location>
</feature>
<dbReference type="Proteomes" id="UP000774750">
    <property type="component" value="Unassembled WGS sequence"/>
</dbReference>
<evidence type="ECO:0000256" key="1">
    <source>
        <dbReference type="SAM" id="Phobius"/>
    </source>
</evidence>
<sequence length="266" mass="30309">MTVKRYNKCVANKRKEKRRNIFVIHPIRVKKRADSPFLECEKWWVFAVLMAVGGFYGGFTYSVRGGVFANAQTSNFILLSMHGAKGEWLIALSYLVPIFSYLAGTIFSDAIATPIRRLRIVRWDTVMIFIEMLTVILLGVLPEQAPVQISQILITFVCAMRYHTFRQAQKIPMATTFCTNHLRQTGAALSAWVRHKDRAKRTVAFRHIAMLLLFALGVYLAAVLCQLFLGRAIFFALIPLSVVFARLLWADLTKERNQLDQIPSGH</sequence>
<evidence type="ECO:0000313" key="3">
    <source>
        <dbReference type="Proteomes" id="UP000774750"/>
    </source>
</evidence>
<feature type="transmembrane region" description="Helical" evidence="1">
    <location>
        <begin position="228"/>
        <end position="249"/>
    </location>
</feature>
<dbReference type="PANTHER" id="PTHR37314">
    <property type="entry name" value="SLR0142 PROTEIN"/>
    <property type="match status" value="1"/>
</dbReference>
<dbReference type="InterPro" id="IPR010699">
    <property type="entry name" value="DUF1275"/>
</dbReference>